<gene>
    <name evidence="1" type="ORF">BcabD6B2_32090</name>
</gene>
<name>A0AAV4LUR6_BABCB</name>
<dbReference type="RefSeq" id="XP_067715843.1">
    <property type="nucleotide sequence ID" value="XM_067859742.1"/>
</dbReference>
<dbReference type="Proteomes" id="UP001497744">
    <property type="component" value="Unassembled WGS sequence"/>
</dbReference>
<evidence type="ECO:0000313" key="1">
    <source>
        <dbReference type="EMBL" id="GIX63774.1"/>
    </source>
</evidence>
<sequence length="320" mass="34242">MPRAPAPPSPAEIEGPRVGVRFQQRLVARASSHLCTVDGYGRSATTGTHMGQGVPYLFHGGLEVGLDSLHAQPHLSRDAGLPRDRSVLLPRHACRSGARGAGQLRRPFLARSARRPGPQLATREAALRAGDHAHRRRAARGVSGAPHVVHCAAVIVGLEGVLAGEQPLRIPVSLTRRVEAGPATSSCHIPAPIMLSAAFVRHVRWARRCRVSRRGGPADAHQRRGAAIAVHRVAVQPFDAAVRRAVGRRATSPRFLLASVAVHGTARRRRLRRGAFAVAARAAPPQSARFLREHRGIVAVDAAGRLGLPPRLDTVRHCSA</sequence>
<comment type="caution">
    <text evidence="1">The sequence shown here is derived from an EMBL/GenBank/DDBJ whole genome shotgun (WGS) entry which is preliminary data.</text>
</comment>
<proteinExistence type="predicted"/>
<dbReference type="GeneID" id="94195255"/>
<evidence type="ECO:0000313" key="2">
    <source>
        <dbReference type="Proteomes" id="UP001497744"/>
    </source>
</evidence>
<protein>
    <submittedName>
        <fullName evidence="1">Protocadherin Fat 4</fullName>
    </submittedName>
</protein>
<accession>A0AAV4LUR6</accession>
<reference evidence="1 2" key="1">
    <citation type="submission" date="2021-06" db="EMBL/GenBank/DDBJ databases">
        <title>Genome sequence of Babesia caballi.</title>
        <authorList>
            <person name="Yamagishi J."/>
            <person name="Kidaka T."/>
            <person name="Ochi A."/>
        </authorList>
    </citation>
    <scope>NUCLEOTIDE SEQUENCE [LARGE SCALE GENOMIC DNA]</scope>
    <source>
        <strain evidence="1">USDA-D6B2</strain>
    </source>
</reference>
<dbReference type="AlphaFoldDB" id="A0AAV4LUR6"/>
<dbReference type="EMBL" id="BPLF01000002">
    <property type="protein sequence ID" value="GIX63774.1"/>
    <property type="molecule type" value="Genomic_DNA"/>
</dbReference>
<organism evidence="1 2">
    <name type="scientific">Babesia caballi</name>
    <dbReference type="NCBI Taxonomy" id="5871"/>
    <lineage>
        <taxon>Eukaryota</taxon>
        <taxon>Sar</taxon>
        <taxon>Alveolata</taxon>
        <taxon>Apicomplexa</taxon>
        <taxon>Aconoidasida</taxon>
        <taxon>Piroplasmida</taxon>
        <taxon>Babesiidae</taxon>
        <taxon>Babesia</taxon>
    </lineage>
</organism>
<keyword evidence="2" id="KW-1185">Reference proteome</keyword>